<dbReference type="NCBIfam" id="NF007621">
    <property type="entry name" value="PRK10276.1"/>
    <property type="match status" value="1"/>
</dbReference>
<dbReference type="STRING" id="95300.SAMN05216558_3160"/>
<dbReference type="CDD" id="cd06529">
    <property type="entry name" value="S24_LexA-like"/>
    <property type="match status" value="1"/>
</dbReference>
<name>A0A1H2NY01_PSEVA</name>
<dbReference type="GO" id="GO:0003677">
    <property type="term" value="F:DNA binding"/>
    <property type="evidence" value="ECO:0007669"/>
    <property type="project" value="InterPro"/>
</dbReference>
<dbReference type="AlphaFoldDB" id="A0A1H2NY01"/>
<proteinExistence type="inferred from homology"/>
<dbReference type="RefSeq" id="WP_093224045.1">
    <property type="nucleotide sequence ID" value="NZ_LT629803.1"/>
</dbReference>
<accession>A0A1H2NY01</accession>
<evidence type="ECO:0000259" key="8">
    <source>
        <dbReference type="Pfam" id="PF00717"/>
    </source>
</evidence>
<evidence type="ECO:0000256" key="7">
    <source>
        <dbReference type="RuleBase" id="RU003991"/>
    </source>
</evidence>
<reference evidence="10" key="1">
    <citation type="journal article" date="2019" name="bioRxiv">
        <title>Bacterially produced spermidine induces plant systemic susceptibility to pathogens.</title>
        <authorList>
            <person name="Melnyk R.A."/>
            <person name="Beskrovnaya P.A."/>
            <person name="Liu Z."/>
            <person name="Song Y."/>
            <person name="Haney C.H."/>
        </authorList>
    </citation>
    <scope>NUCLEOTIDE SEQUENCE [LARGE SCALE GENOMIC DNA]</scope>
    <source>
        <strain evidence="10">Dha-51</strain>
    </source>
</reference>
<dbReference type="EMBL" id="RRZK01000009">
    <property type="protein sequence ID" value="TDB64803.1"/>
    <property type="molecule type" value="Genomic_DNA"/>
</dbReference>
<evidence type="ECO:0000313" key="9">
    <source>
        <dbReference type="EMBL" id="TDB64803.1"/>
    </source>
</evidence>
<dbReference type="GO" id="GO:0006281">
    <property type="term" value="P:DNA repair"/>
    <property type="evidence" value="ECO:0007669"/>
    <property type="project" value="UniProtKB-KW"/>
</dbReference>
<keyword evidence="6" id="KW-0742">SOS response</keyword>
<dbReference type="Gene3D" id="2.10.109.10">
    <property type="entry name" value="Umud Fragment, subunit A"/>
    <property type="match status" value="1"/>
</dbReference>
<organism evidence="9 10">
    <name type="scientific">Pseudomonas vancouverensis</name>
    <dbReference type="NCBI Taxonomy" id="95300"/>
    <lineage>
        <taxon>Bacteria</taxon>
        <taxon>Pseudomonadati</taxon>
        <taxon>Pseudomonadota</taxon>
        <taxon>Gammaproteobacteria</taxon>
        <taxon>Pseudomonadales</taxon>
        <taxon>Pseudomonadaceae</taxon>
        <taxon>Pseudomonas</taxon>
    </lineage>
</organism>
<keyword evidence="10" id="KW-1185">Reference proteome</keyword>
<dbReference type="GO" id="GO:0016787">
    <property type="term" value="F:hydrolase activity"/>
    <property type="evidence" value="ECO:0007669"/>
    <property type="project" value="UniProtKB-KW"/>
</dbReference>
<evidence type="ECO:0000256" key="5">
    <source>
        <dbReference type="ARBA" id="ARBA00023204"/>
    </source>
</evidence>
<dbReference type="InterPro" id="IPR036286">
    <property type="entry name" value="LexA/Signal_pep-like_sf"/>
</dbReference>
<dbReference type="GO" id="GO:0009432">
    <property type="term" value="P:SOS response"/>
    <property type="evidence" value="ECO:0007669"/>
    <property type="project" value="UniProtKB-KW"/>
</dbReference>
<dbReference type="Proteomes" id="UP000295254">
    <property type="component" value="Unassembled WGS sequence"/>
</dbReference>
<dbReference type="Pfam" id="PF00717">
    <property type="entry name" value="Peptidase_S24"/>
    <property type="match status" value="1"/>
</dbReference>
<dbReference type="InterPro" id="IPR015927">
    <property type="entry name" value="Peptidase_S24_S26A/B/C"/>
</dbReference>
<dbReference type="PANTHER" id="PTHR33516:SF2">
    <property type="entry name" value="LEXA REPRESSOR-RELATED"/>
    <property type="match status" value="1"/>
</dbReference>
<dbReference type="SUPFAM" id="SSF51306">
    <property type="entry name" value="LexA/Signal peptidase"/>
    <property type="match status" value="1"/>
</dbReference>
<sequence>MGVTILGPLAEGGVQLPFYSFKVPAGFPSPAADHLEQHISIDELLDIRAPHIYLVRIEGSSMEGAGIFDGDMAVVDRSITAEHGHIVIAAVNCEPVCKRLCKRGPNIILMSENPGYPPRYILEGDELIIWGVVTFSVRAHDPKA</sequence>
<dbReference type="InterPro" id="IPR050077">
    <property type="entry name" value="LexA_repressor"/>
</dbReference>
<evidence type="ECO:0000256" key="6">
    <source>
        <dbReference type="ARBA" id="ARBA00023236"/>
    </source>
</evidence>
<gene>
    <name evidence="9" type="ORF">EIY72_10310</name>
</gene>
<dbReference type="InterPro" id="IPR039418">
    <property type="entry name" value="LexA-like"/>
</dbReference>
<dbReference type="OrthoDB" id="9787787at2"/>
<dbReference type="InterPro" id="IPR006197">
    <property type="entry name" value="Peptidase_S24_LexA"/>
</dbReference>
<dbReference type="PRINTS" id="PR00726">
    <property type="entry name" value="LEXASERPTASE"/>
</dbReference>
<protein>
    <submittedName>
        <fullName evidence="9">Translesion error-prone DNA polymerase V autoproteolytic subunit</fullName>
    </submittedName>
</protein>
<keyword evidence="3 7" id="KW-0378">Hydrolase</keyword>
<comment type="similarity">
    <text evidence="1 7">Belongs to the peptidase S24 family.</text>
</comment>
<keyword evidence="5" id="KW-0234">DNA repair</keyword>
<evidence type="ECO:0000256" key="4">
    <source>
        <dbReference type="ARBA" id="ARBA00022813"/>
    </source>
</evidence>
<evidence type="ECO:0000313" key="10">
    <source>
        <dbReference type="Proteomes" id="UP000295254"/>
    </source>
</evidence>
<keyword evidence="2" id="KW-0227">DNA damage</keyword>
<feature type="domain" description="Peptidase S24/S26A/S26B/S26C" evidence="8">
    <location>
        <begin position="17"/>
        <end position="133"/>
    </location>
</feature>
<comment type="caution">
    <text evidence="9">The sequence shown here is derived from an EMBL/GenBank/DDBJ whole genome shotgun (WGS) entry which is preliminary data.</text>
</comment>
<dbReference type="GO" id="GO:0006355">
    <property type="term" value="P:regulation of DNA-templated transcription"/>
    <property type="evidence" value="ECO:0007669"/>
    <property type="project" value="InterPro"/>
</dbReference>
<dbReference type="PANTHER" id="PTHR33516">
    <property type="entry name" value="LEXA REPRESSOR"/>
    <property type="match status" value="1"/>
</dbReference>
<evidence type="ECO:0000256" key="3">
    <source>
        <dbReference type="ARBA" id="ARBA00022801"/>
    </source>
</evidence>
<evidence type="ECO:0000256" key="1">
    <source>
        <dbReference type="ARBA" id="ARBA00007484"/>
    </source>
</evidence>
<keyword evidence="4 7" id="KW-0068">Autocatalytic cleavage</keyword>
<evidence type="ECO:0000256" key="2">
    <source>
        <dbReference type="ARBA" id="ARBA00022763"/>
    </source>
</evidence>